<organism evidence="2 3">
    <name type="scientific">Trypanosoma rangeli SC58</name>
    <dbReference type="NCBI Taxonomy" id="429131"/>
    <lineage>
        <taxon>Eukaryota</taxon>
        <taxon>Discoba</taxon>
        <taxon>Euglenozoa</taxon>
        <taxon>Kinetoplastea</taxon>
        <taxon>Metakinetoplastina</taxon>
        <taxon>Trypanosomatida</taxon>
        <taxon>Trypanosomatidae</taxon>
        <taxon>Trypanosoma</taxon>
        <taxon>Herpetosoma</taxon>
    </lineage>
</organism>
<keyword evidence="1" id="KW-0812">Transmembrane</keyword>
<dbReference type="Proteomes" id="UP000031737">
    <property type="component" value="Unassembled WGS sequence"/>
</dbReference>
<gene>
    <name evidence="2" type="ORF">TRSC58_07504</name>
</gene>
<keyword evidence="1" id="KW-1133">Transmembrane helix</keyword>
<dbReference type="EMBL" id="AUPL01007894">
    <property type="protein sequence ID" value="ESL04934.1"/>
    <property type="molecule type" value="Genomic_DNA"/>
</dbReference>
<comment type="caution">
    <text evidence="2">The sequence shown here is derived from an EMBL/GenBank/DDBJ whole genome shotgun (WGS) entry which is preliminary data.</text>
</comment>
<reference evidence="2 3" key="1">
    <citation type="submission" date="2013-07" db="EMBL/GenBank/DDBJ databases">
        <authorList>
            <person name="Stoco P.H."/>
            <person name="Wagner G."/>
            <person name="Gerber A."/>
            <person name="Zaha A."/>
            <person name="Thompson C."/>
            <person name="Bartholomeu D.C."/>
            <person name="Luckemeyer D.D."/>
            <person name="Bahia D."/>
            <person name="Loreto E."/>
            <person name="Prestes E.B."/>
            <person name="Lima F.M."/>
            <person name="Rodrigues-Luiz G."/>
            <person name="Vallejo G.A."/>
            <person name="Filho J.F."/>
            <person name="Monteiro K.M."/>
            <person name="Tyler K.M."/>
            <person name="de Almeida L.G."/>
            <person name="Ortiz M.F."/>
            <person name="Siervo M.A."/>
            <person name="de Moraes M.H."/>
            <person name="Cunha O.L."/>
            <person name="Mendonca-Neto R."/>
            <person name="Silva R."/>
            <person name="Teixeira S.M."/>
            <person name="Murta S.M."/>
            <person name="Sincero T.C."/>
            <person name="Mendes T.A."/>
            <person name="Urmenyi T.P."/>
            <person name="Silva V.G."/>
            <person name="da Rocha W.D."/>
            <person name="Andersson B."/>
            <person name="Romanha A.J."/>
            <person name="Steindel M."/>
            <person name="de Vasconcelos A.T."/>
            <person name="Grisard E.C."/>
        </authorList>
    </citation>
    <scope>NUCLEOTIDE SEQUENCE [LARGE SCALE GENOMIC DNA]</scope>
    <source>
        <strain evidence="2 3">SC58</strain>
    </source>
</reference>
<evidence type="ECO:0000256" key="1">
    <source>
        <dbReference type="SAM" id="Phobius"/>
    </source>
</evidence>
<accession>A0A061IRX1</accession>
<keyword evidence="1" id="KW-0472">Membrane</keyword>
<keyword evidence="3" id="KW-1185">Reference proteome</keyword>
<evidence type="ECO:0000313" key="3">
    <source>
        <dbReference type="Proteomes" id="UP000031737"/>
    </source>
</evidence>
<feature type="transmembrane region" description="Helical" evidence="1">
    <location>
        <begin position="22"/>
        <end position="44"/>
    </location>
</feature>
<evidence type="ECO:0000313" key="2">
    <source>
        <dbReference type="EMBL" id="ESL04934.1"/>
    </source>
</evidence>
<dbReference type="VEuPathDB" id="TriTrypDB:TRSC58_07504"/>
<dbReference type="AlphaFoldDB" id="A0A061IRX1"/>
<name>A0A061IRX1_TRYRA</name>
<feature type="transmembrane region" description="Helical" evidence="1">
    <location>
        <begin position="77"/>
        <end position="96"/>
    </location>
</feature>
<protein>
    <submittedName>
        <fullName evidence="2">Uncharacterized protein</fullName>
    </submittedName>
</protein>
<sequence>MNIEGGVHLLSPTPHWFFFKKLFRVSSLFYLLAWIVCMHTVSLYSHLLLVYIYIYIPLSLMHLAGFFFRVRQTFTDHYTLLFSPFFLCFFAPRIVWE</sequence>
<proteinExistence type="predicted"/>
<feature type="transmembrane region" description="Helical" evidence="1">
    <location>
        <begin position="50"/>
        <end position="70"/>
    </location>
</feature>